<keyword evidence="1" id="KW-0479">Metal-binding</keyword>
<accession>A0ABS5LAF0</accession>
<evidence type="ECO:0000313" key="3">
    <source>
        <dbReference type="EMBL" id="MBS2967706.1"/>
    </source>
</evidence>
<reference evidence="3 4" key="1">
    <citation type="submission" date="2021-04" db="EMBL/GenBank/DDBJ databases">
        <title>Metabacillus sp. strain KIGAM252 whole genome sequence.</title>
        <authorList>
            <person name="Seo M.-J."/>
            <person name="Cho E.-S."/>
            <person name="Hwang C.Y."/>
            <person name="Yoon D.J."/>
        </authorList>
    </citation>
    <scope>NUCLEOTIDE SEQUENCE [LARGE SCALE GENOMIC DNA]</scope>
    <source>
        <strain evidence="3 4">KIGAM252</strain>
    </source>
</reference>
<evidence type="ECO:0000256" key="1">
    <source>
        <dbReference type="ARBA" id="ARBA00022723"/>
    </source>
</evidence>
<name>A0ABS5LAF0_9BACI</name>
<organism evidence="3 4">
    <name type="scientific">Metabacillus flavus</name>
    <dbReference type="NCBI Taxonomy" id="2823519"/>
    <lineage>
        <taxon>Bacteria</taxon>
        <taxon>Bacillati</taxon>
        <taxon>Bacillota</taxon>
        <taxon>Bacilli</taxon>
        <taxon>Bacillales</taxon>
        <taxon>Bacillaceae</taxon>
        <taxon>Metabacillus</taxon>
    </lineage>
</organism>
<dbReference type="Pfam" id="PF00903">
    <property type="entry name" value="Glyoxalase"/>
    <property type="match status" value="2"/>
</dbReference>
<dbReference type="EMBL" id="JAGVRK010000001">
    <property type="protein sequence ID" value="MBS2967706.1"/>
    <property type="molecule type" value="Genomic_DNA"/>
</dbReference>
<sequence length="283" mass="31563">MKFQQHPNTFVSKVTLLTGDLKRAEEFYTSIIGLSVLNKSPEKVSLTADGAHPILTLEQQNGLLPREPRRTGLYHFAILLPSRKDLSSFLHHLLHTQYPVQGASDHLVSEAIYFADPDGNGIEIYADRPSENWQWTDGQVEMATNTLQAEDLLSESTLADWRGMPADTVMGHIHLHVSNLVDAERFYTEGLGFEVVTRYGNQALFISTGGYHHHLGLNTWNGEGATKPSENSVRMVSFTIIYPNAEERQNAVSRLEKLGAETITKEDMILAADPSGNWIHLAV</sequence>
<dbReference type="InterPro" id="IPR004360">
    <property type="entry name" value="Glyas_Fos-R_dOase_dom"/>
</dbReference>
<protein>
    <submittedName>
        <fullName evidence="3">VOC family protein</fullName>
    </submittedName>
</protein>
<gene>
    <name evidence="3" type="ORF">J9317_02820</name>
</gene>
<feature type="domain" description="VOC" evidence="2">
    <location>
        <begin position="169"/>
        <end position="283"/>
    </location>
</feature>
<evidence type="ECO:0000259" key="2">
    <source>
        <dbReference type="PROSITE" id="PS51819"/>
    </source>
</evidence>
<keyword evidence="4" id="KW-1185">Reference proteome</keyword>
<evidence type="ECO:0000313" key="4">
    <source>
        <dbReference type="Proteomes" id="UP000682403"/>
    </source>
</evidence>
<dbReference type="SUPFAM" id="SSF54593">
    <property type="entry name" value="Glyoxalase/Bleomycin resistance protein/Dihydroxybiphenyl dioxygenase"/>
    <property type="match status" value="2"/>
</dbReference>
<dbReference type="PANTHER" id="PTHR43279">
    <property type="entry name" value="CATECHOL-2,3-DIOXYGENASE"/>
    <property type="match status" value="1"/>
</dbReference>
<dbReference type="InterPro" id="IPR037523">
    <property type="entry name" value="VOC_core"/>
</dbReference>
<dbReference type="Gene3D" id="3.10.180.10">
    <property type="entry name" value="2,3-Dihydroxybiphenyl 1,2-Dioxygenase, domain 1"/>
    <property type="match status" value="2"/>
</dbReference>
<dbReference type="PROSITE" id="PS00934">
    <property type="entry name" value="GLYOXALASE_I_1"/>
    <property type="match status" value="1"/>
</dbReference>
<dbReference type="PANTHER" id="PTHR43279:SF1">
    <property type="entry name" value="CATECHOL-2,3-DIOXYGENASE"/>
    <property type="match status" value="1"/>
</dbReference>
<proteinExistence type="predicted"/>
<dbReference type="CDD" id="cd16359">
    <property type="entry name" value="VOC_BsCatE_like_C"/>
    <property type="match status" value="1"/>
</dbReference>
<dbReference type="RefSeq" id="WP_211562063.1">
    <property type="nucleotide sequence ID" value="NZ_JAGVRK010000001.1"/>
</dbReference>
<dbReference type="InterPro" id="IPR029068">
    <property type="entry name" value="Glyas_Bleomycin-R_OHBP_Dase"/>
</dbReference>
<dbReference type="PROSITE" id="PS51819">
    <property type="entry name" value="VOC"/>
    <property type="match status" value="2"/>
</dbReference>
<dbReference type="Proteomes" id="UP000682403">
    <property type="component" value="Unassembled WGS sequence"/>
</dbReference>
<feature type="domain" description="VOC" evidence="2">
    <location>
        <begin position="10"/>
        <end position="127"/>
    </location>
</feature>
<comment type="caution">
    <text evidence="3">The sequence shown here is derived from an EMBL/GenBank/DDBJ whole genome shotgun (WGS) entry which is preliminary data.</text>
</comment>
<dbReference type="InterPro" id="IPR018146">
    <property type="entry name" value="Glyoxalase_1_CS"/>
</dbReference>